<reference evidence="3" key="1">
    <citation type="submission" date="2016-10" db="EMBL/GenBank/DDBJ databases">
        <authorList>
            <person name="Varghese N."/>
            <person name="Submissions S."/>
        </authorList>
    </citation>
    <scope>NUCLEOTIDE SEQUENCE [LARGE SCALE GENOMIC DNA]</scope>
    <source>
        <strain evidence="3">IBRC-M 10761</strain>
    </source>
</reference>
<protein>
    <recommendedName>
        <fullName evidence="4">Outer membrane protein beta-barrel domain-containing protein</fullName>
    </recommendedName>
</protein>
<accession>A0A1H6ZW84</accession>
<keyword evidence="3" id="KW-1185">Reference proteome</keyword>
<feature type="chain" id="PRO_5011651227" description="Outer membrane protein beta-barrel domain-containing protein" evidence="1">
    <location>
        <begin position="24"/>
        <end position="188"/>
    </location>
</feature>
<dbReference type="Proteomes" id="UP000199403">
    <property type="component" value="Unassembled WGS sequence"/>
</dbReference>
<dbReference type="RefSeq" id="WP_143057661.1">
    <property type="nucleotide sequence ID" value="NZ_FNZH01000005.1"/>
</dbReference>
<evidence type="ECO:0000313" key="2">
    <source>
        <dbReference type="EMBL" id="SEJ57719.1"/>
    </source>
</evidence>
<sequence>MRNSFCRLCFSLSFLCLVGAVHAQPTPPRQWNANEGKLNIANTIAIGSVELGYERFLDQNQSLGLELLLMDRFSYVSENGSGEEFNLTSMALSYTYYFVSPANPSGFYVVPFTKFRTGTFTETNPENGLREIDMDGLLIGFGAGYKWVHKDKFALGPYVNIARGFNEEVSERFHPVEFNAGFSIGFRF</sequence>
<name>A0A1H6ZW84_9BACT</name>
<evidence type="ECO:0000313" key="3">
    <source>
        <dbReference type="Proteomes" id="UP000199403"/>
    </source>
</evidence>
<dbReference type="AlphaFoldDB" id="A0A1H6ZW84"/>
<dbReference type="STRING" id="1416801.SAMN05192553_105193"/>
<dbReference type="EMBL" id="FNZH01000005">
    <property type="protein sequence ID" value="SEJ57719.1"/>
    <property type="molecule type" value="Genomic_DNA"/>
</dbReference>
<evidence type="ECO:0008006" key="4">
    <source>
        <dbReference type="Google" id="ProtNLM"/>
    </source>
</evidence>
<organism evidence="2 3">
    <name type="scientific">Cyclobacterium xiamenense</name>
    <dbReference type="NCBI Taxonomy" id="1297121"/>
    <lineage>
        <taxon>Bacteria</taxon>
        <taxon>Pseudomonadati</taxon>
        <taxon>Bacteroidota</taxon>
        <taxon>Cytophagia</taxon>
        <taxon>Cytophagales</taxon>
        <taxon>Cyclobacteriaceae</taxon>
        <taxon>Cyclobacterium</taxon>
    </lineage>
</organism>
<dbReference type="OrthoDB" id="768080at2"/>
<evidence type="ECO:0000256" key="1">
    <source>
        <dbReference type="SAM" id="SignalP"/>
    </source>
</evidence>
<feature type="signal peptide" evidence="1">
    <location>
        <begin position="1"/>
        <end position="23"/>
    </location>
</feature>
<gene>
    <name evidence="2" type="ORF">SAMN05192553_105193</name>
</gene>
<proteinExistence type="predicted"/>
<keyword evidence="1" id="KW-0732">Signal</keyword>
<dbReference type="Gene3D" id="2.40.160.20">
    <property type="match status" value="1"/>
</dbReference>